<keyword evidence="3" id="KW-0597">Phosphoprotein</keyword>
<dbReference type="Pfam" id="PF00069">
    <property type="entry name" value="Pkinase"/>
    <property type="match status" value="1"/>
</dbReference>
<evidence type="ECO:0000256" key="13">
    <source>
        <dbReference type="SAM" id="MobiDB-lite"/>
    </source>
</evidence>
<evidence type="ECO:0000256" key="1">
    <source>
        <dbReference type="ARBA" id="ARBA00001946"/>
    </source>
</evidence>
<dbReference type="PANTHER" id="PTHR24346">
    <property type="entry name" value="MAP/MICROTUBULE AFFINITY-REGULATING KINASE"/>
    <property type="match status" value="1"/>
</dbReference>
<feature type="compositionally biased region" description="Polar residues" evidence="13">
    <location>
        <begin position="19"/>
        <end position="29"/>
    </location>
</feature>
<name>A0A9Q0MF42_BLOTA</name>
<evidence type="ECO:0000256" key="4">
    <source>
        <dbReference type="ARBA" id="ARBA00022723"/>
    </source>
</evidence>
<dbReference type="GO" id="GO:0005524">
    <property type="term" value="F:ATP binding"/>
    <property type="evidence" value="ECO:0007669"/>
    <property type="project" value="UniProtKB-UniRule"/>
</dbReference>
<organism evidence="15 16">
    <name type="scientific">Blomia tropicalis</name>
    <name type="common">Mite</name>
    <dbReference type="NCBI Taxonomy" id="40697"/>
    <lineage>
        <taxon>Eukaryota</taxon>
        <taxon>Metazoa</taxon>
        <taxon>Ecdysozoa</taxon>
        <taxon>Arthropoda</taxon>
        <taxon>Chelicerata</taxon>
        <taxon>Arachnida</taxon>
        <taxon>Acari</taxon>
        <taxon>Acariformes</taxon>
        <taxon>Sarcoptiformes</taxon>
        <taxon>Astigmata</taxon>
        <taxon>Glycyphagoidea</taxon>
        <taxon>Echimyopodidae</taxon>
        <taxon>Blomia</taxon>
    </lineage>
</organism>
<dbReference type="InterPro" id="IPR008271">
    <property type="entry name" value="Ser/Thr_kinase_AS"/>
</dbReference>
<evidence type="ECO:0000256" key="8">
    <source>
        <dbReference type="ARBA" id="ARBA00022842"/>
    </source>
</evidence>
<keyword evidence="12" id="KW-0808">Transferase</keyword>
<proteinExistence type="inferred from homology"/>
<comment type="cofactor">
    <cofactor evidence="1">
        <name>Mg(2+)</name>
        <dbReference type="ChEBI" id="CHEBI:18420"/>
    </cofactor>
</comment>
<keyword evidence="7 11" id="KW-0067">ATP-binding</keyword>
<evidence type="ECO:0000256" key="11">
    <source>
        <dbReference type="PROSITE-ProRule" id="PRU10141"/>
    </source>
</evidence>
<keyword evidence="6" id="KW-0221">Differentiation</keyword>
<keyword evidence="2" id="KW-0217">Developmental protein</keyword>
<dbReference type="FunFam" id="1.10.510.10:FF:000571">
    <property type="entry name" value="Maternal embryonic leucine zipper kinase"/>
    <property type="match status" value="1"/>
</dbReference>
<evidence type="ECO:0000256" key="3">
    <source>
        <dbReference type="ARBA" id="ARBA00022553"/>
    </source>
</evidence>
<keyword evidence="8" id="KW-0460">Magnesium</keyword>
<dbReference type="PANTHER" id="PTHR24346:SF102">
    <property type="entry name" value="TESTIS-SPECIFIC SERINE_THREONINE-PROTEIN KINASE 1"/>
    <property type="match status" value="1"/>
</dbReference>
<dbReference type="GO" id="GO:0000226">
    <property type="term" value="P:microtubule cytoskeleton organization"/>
    <property type="evidence" value="ECO:0007669"/>
    <property type="project" value="TreeGrafter"/>
</dbReference>
<evidence type="ECO:0000256" key="6">
    <source>
        <dbReference type="ARBA" id="ARBA00022782"/>
    </source>
</evidence>
<evidence type="ECO:0000256" key="2">
    <source>
        <dbReference type="ARBA" id="ARBA00022473"/>
    </source>
</evidence>
<keyword evidence="12" id="KW-0418">Kinase</keyword>
<evidence type="ECO:0000256" key="12">
    <source>
        <dbReference type="RuleBase" id="RU000304"/>
    </source>
</evidence>
<dbReference type="GO" id="GO:0007283">
    <property type="term" value="P:spermatogenesis"/>
    <property type="evidence" value="ECO:0007669"/>
    <property type="project" value="UniProtKB-KW"/>
</dbReference>
<feature type="domain" description="Protein kinase" evidence="14">
    <location>
        <begin position="86"/>
        <end position="343"/>
    </location>
</feature>
<reference evidence="15" key="1">
    <citation type="submission" date="2022-12" db="EMBL/GenBank/DDBJ databases">
        <title>Genome assemblies of Blomia tropicalis.</title>
        <authorList>
            <person name="Cui Y."/>
        </authorList>
    </citation>
    <scope>NUCLEOTIDE SEQUENCE</scope>
    <source>
        <tissue evidence="15">Adult mites</tissue>
    </source>
</reference>
<dbReference type="PROSITE" id="PS00108">
    <property type="entry name" value="PROTEIN_KINASE_ST"/>
    <property type="match status" value="1"/>
</dbReference>
<keyword evidence="9" id="KW-0832">Ubl conjugation</keyword>
<evidence type="ECO:0000256" key="9">
    <source>
        <dbReference type="ARBA" id="ARBA00022843"/>
    </source>
</evidence>
<dbReference type="AlphaFoldDB" id="A0A9Q0MF42"/>
<evidence type="ECO:0000256" key="5">
    <source>
        <dbReference type="ARBA" id="ARBA00022741"/>
    </source>
</evidence>
<dbReference type="GO" id="GO:0035556">
    <property type="term" value="P:intracellular signal transduction"/>
    <property type="evidence" value="ECO:0007669"/>
    <property type="project" value="TreeGrafter"/>
</dbReference>
<keyword evidence="12" id="KW-0723">Serine/threonine-protein kinase</keyword>
<dbReference type="SUPFAM" id="SSF56112">
    <property type="entry name" value="Protein kinase-like (PK-like)"/>
    <property type="match status" value="1"/>
</dbReference>
<keyword evidence="16" id="KW-1185">Reference proteome</keyword>
<dbReference type="EMBL" id="JAPWDV010000001">
    <property type="protein sequence ID" value="KAJ6224654.1"/>
    <property type="molecule type" value="Genomic_DNA"/>
</dbReference>
<dbReference type="GO" id="GO:0000287">
    <property type="term" value="F:magnesium ion binding"/>
    <property type="evidence" value="ECO:0007669"/>
    <property type="project" value="UniProtKB-ARBA"/>
</dbReference>
<feature type="binding site" evidence="11">
    <location>
        <position position="115"/>
    </location>
    <ligand>
        <name>ATP</name>
        <dbReference type="ChEBI" id="CHEBI:30616"/>
    </ligand>
</feature>
<dbReference type="GO" id="GO:0050321">
    <property type="term" value="F:tau-protein kinase activity"/>
    <property type="evidence" value="ECO:0007669"/>
    <property type="project" value="TreeGrafter"/>
</dbReference>
<keyword evidence="10" id="KW-0744">Spermatogenesis</keyword>
<feature type="region of interest" description="Disordered" evidence="13">
    <location>
        <begin position="1"/>
        <end position="29"/>
    </location>
</feature>
<keyword evidence="4" id="KW-0479">Metal-binding</keyword>
<evidence type="ECO:0000256" key="7">
    <source>
        <dbReference type="ARBA" id="ARBA00022840"/>
    </source>
</evidence>
<evidence type="ECO:0000256" key="10">
    <source>
        <dbReference type="ARBA" id="ARBA00022871"/>
    </source>
</evidence>
<comment type="caution">
    <text evidence="15">The sequence shown here is derived from an EMBL/GenBank/DDBJ whole genome shotgun (WGS) entry which is preliminary data.</text>
</comment>
<dbReference type="SMART" id="SM00220">
    <property type="entry name" value="S_TKc"/>
    <property type="match status" value="1"/>
</dbReference>
<evidence type="ECO:0000313" key="15">
    <source>
        <dbReference type="EMBL" id="KAJ6224654.1"/>
    </source>
</evidence>
<evidence type="ECO:0000313" key="16">
    <source>
        <dbReference type="Proteomes" id="UP001142055"/>
    </source>
</evidence>
<dbReference type="PROSITE" id="PS00107">
    <property type="entry name" value="PROTEIN_KINASE_ATP"/>
    <property type="match status" value="1"/>
</dbReference>
<evidence type="ECO:0000259" key="14">
    <source>
        <dbReference type="PROSITE" id="PS50011"/>
    </source>
</evidence>
<dbReference type="Gene3D" id="1.10.510.10">
    <property type="entry name" value="Transferase(Phosphotransferase) domain 1"/>
    <property type="match status" value="1"/>
</dbReference>
<dbReference type="InterPro" id="IPR000719">
    <property type="entry name" value="Prot_kinase_dom"/>
</dbReference>
<protein>
    <recommendedName>
        <fullName evidence="14">Protein kinase domain-containing protein</fullName>
    </recommendedName>
</protein>
<sequence length="350" mass="40512">MPFNLFNSKKKKQPIARPTAQTLRQSSNTSVNENTLIDYPLIRGEIASVNDDRDDMAYKSGARHRSPMFAHDDLNEIRKRLEERDIILHERIGTGTYADVYRGTNRTIGKDVAIKVITLNEANRHYQETHLQNELQVIRKLRHRRIIRLYSIVQVGNVLAMVMEYASRGNISDLIAKRGALREAATWALFKEMMKGIWYMHSLSIAHRDLKLENVLLSTYFIPKLCDFSFAIVFDGKTLCTTWCGSLPYFAPELLTNQPYNPLQSDIWSAAVCVFIIANDSFPFKIGDEVHDALNAQLNRRWRLRRKTEETYDEMFRNMLNHMLEPLPANRLTARQVLAHPWITTDRSGT</sequence>
<dbReference type="OMA" id="RNEIYVI"/>
<dbReference type="Proteomes" id="UP001142055">
    <property type="component" value="Chromosome 1"/>
</dbReference>
<dbReference type="InterPro" id="IPR011009">
    <property type="entry name" value="Kinase-like_dom_sf"/>
</dbReference>
<dbReference type="GO" id="GO:0030154">
    <property type="term" value="P:cell differentiation"/>
    <property type="evidence" value="ECO:0007669"/>
    <property type="project" value="UniProtKB-KW"/>
</dbReference>
<dbReference type="InterPro" id="IPR017441">
    <property type="entry name" value="Protein_kinase_ATP_BS"/>
</dbReference>
<dbReference type="GO" id="GO:0005737">
    <property type="term" value="C:cytoplasm"/>
    <property type="evidence" value="ECO:0007669"/>
    <property type="project" value="TreeGrafter"/>
</dbReference>
<keyword evidence="5 11" id="KW-0547">Nucleotide-binding</keyword>
<comment type="similarity">
    <text evidence="12">Belongs to the protein kinase superfamily.</text>
</comment>
<gene>
    <name evidence="15" type="ORF">RDWZM_003199</name>
</gene>
<dbReference type="PROSITE" id="PS50011">
    <property type="entry name" value="PROTEIN_KINASE_DOM"/>
    <property type="match status" value="1"/>
</dbReference>
<accession>A0A9Q0MF42</accession>